<name>A0A0R3WGR0_TAEAS</name>
<dbReference type="STRING" id="60517.A0A0R3WGR0"/>
<gene>
    <name evidence="1" type="ORF">TASK_LOCUS10054</name>
</gene>
<proteinExistence type="predicted"/>
<keyword evidence="2" id="KW-1185">Reference proteome</keyword>
<sequence>MDPKIKDIFLEDFHTCTESPLSDEFILSMLLANKRLFSECIADTEKCLSTQNVEPIWRSKLKLIAFICRLMVGCVQHFQSILFLTTEKCQRRRVMDFISWTLEVQYAGGLFAAGTGLELNFLKEVSTSLFVAAEVALLCVSQIGPEPGHSISAAVNAIVLANLTPLVNCRIFASILVNLSKRRDPRTFNMWFSDEFNAYAEFFTNLEAAFALWKPHESTPNPSDFHIPRFLNLNIGLSRPKAISGFHVDHKQLSSAVEQFLTAITIEICRSVHHLPNEIFPYLESALLETTLHASSVISIVAQDIWCFVVR</sequence>
<dbReference type="Proteomes" id="UP000282613">
    <property type="component" value="Unassembled WGS sequence"/>
</dbReference>
<dbReference type="AlphaFoldDB" id="A0A0R3WGR0"/>
<organism evidence="3">
    <name type="scientific">Taenia asiatica</name>
    <name type="common">Asian tapeworm</name>
    <dbReference type="NCBI Taxonomy" id="60517"/>
    <lineage>
        <taxon>Eukaryota</taxon>
        <taxon>Metazoa</taxon>
        <taxon>Spiralia</taxon>
        <taxon>Lophotrochozoa</taxon>
        <taxon>Platyhelminthes</taxon>
        <taxon>Cestoda</taxon>
        <taxon>Eucestoda</taxon>
        <taxon>Cyclophyllidea</taxon>
        <taxon>Taeniidae</taxon>
        <taxon>Taenia</taxon>
    </lineage>
</organism>
<evidence type="ECO:0000313" key="2">
    <source>
        <dbReference type="Proteomes" id="UP000282613"/>
    </source>
</evidence>
<dbReference type="OrthoDB" id="6088000at2759"/>
<dbReference type="WBParaSite" id="TASK_0001005301-mRNA-1">
    <property type="protein sequence ID" value="TASK_0001005301-mRNA-1"/>
    <property type="gene ID" value="TASK_0001005301"/>
</dbReference>
<accession>A0A0R3WGR0</accession>
<protein>
    <submittedName>
        <fullName evidence="1 3">Uncharacterized protein</fullName>
    </submittedName>
</protein>
<dbReference type="Pfam" id="PF14868">
    <property type="entry name" value="DUF4487"/>
    <property type="match status" value="1"/>
</dbReference>
<dbReference type="InterPro" id="IPR027902">
    <property type="entry name" value="DUF4487"/>
</dbReference>
<dbReference type="EMBL" id="UYRS01020132">
    <property type="protein sequence ID" value="VDK48019.1"/>
    <property type="molecule type" value="Genomic_DNA"/>
</dbReference>
<evidence type="ECO:0000313" key="3">
    <source>
        <dbReference type="WBParaSite" id="TASK_0001005301-mRNA-1"/>
    </source>
</evidence>
<reference evidence="3" key="1">
    <citation type="submission" date="2017-02" db="UniProtKB">
        <authorList>
            <consortium name="WormBaseParasite"/>
        </authorList>
    </citation>
    <scope>IDENTIFICATION</scope>
</reference>
<evidence type="ECO:0000313" key="1">
    <source>
        <dbReference type="EMBL" id="VDK48019.1"/>
    </source>
</evidence>
<reference evidence="1 2" key="2">
    <citation type="submission" date="2018-11" db="EMBL/GenBank/DDBJ databases">
        <authorList>
            <consortium name="Pathogen Informatics"/>
        </authorList>
    </citation>
    <scope>NUCLEOTIDE SEQUENCE [LARGE SCALE GENOMIC DNA]</scope>
</reference>